<evidence type="ECO:0000256" key="7">
    <source>
        <dbReference type="HAMAP-Rule" id="MF_00523"/>
    </source>
</evidence>
<keyword evidence="5 7" id="KW-0443">Lipid metabolism</keyword>
<dbReference type="RefSeq" id="WP_139038791.1">
    <property type="nucleotide sequence ID" value="NZ_VDDA01000017.1"/>
</dbReference>
<sequence length="351" mass="35765">MSEPVFFPLAGPVPLCEVAALSGATLPPDSDGDVVVRAAAPLESAGPDDLAYMDNAKYAEALTTTRARACLVSPRFAARVPAGTIALVTPQPYRGFAKVLARLFPSAARPTSLFGATGVSPGSFVHPTARLEPGVIVDPGVVIGPEAEIGAGTVLAAGCVVGPGVRIGRACAIGANASVLHAYLGNRVIVHGGARIGQDGFGFAMGPGGHLKVPQVGRVIIQDDVEIGANTTIDRGASRDTVVGEGTKIDNLVQIAHNVVIGRHCVIVAQVGISGSTTLEDYVVLGGQVGVVGHLRIGMGAQIAGSSNVNKDVPAGARWGGTPAKPVREWFREMTTLKNLAARSRDEGGAG</sequence>
<gene>
    <name evidence="7 9" type="primary">lpxD</name>
    <name evidence="9" type="ORF">FF100_26660</name>
</gene>
<evidence type="ECO:0000313" key="9">
    <source>
        <dbReference type="EMBL" id="TNC09420.1"/>
    </source>
</evidence>
<dbReference type="OrthoDB" id="9784739at2"/>
<dbReference type="NCBIfam" id="TIGR01853">
    <property type="entry name" value="lipid_A_lpxD"/>
    <property type="match status" value="1"/>
</dbReference>
<dbReference type="GO" id="GO:0009245">
    <property type="term" value="P:lipid A biosynthetic process"/>
    <property type="evidence" value="ECO:0007669"/>
    <property type="project" value="UniProtKB-UniRule"/>
</dbReference>
<dbReference type="SUPFAM" id="SSF51161">
    <property type="entry name" value="Trimeric LpxA-like enzymes"/>
    <property type="match status" value="1"/>
</dbReference>
<comment type="subunit">
    <text evidence="7">Homotrimer.</text>
</comment>
<evidence type="ECO:0000256" key="4">
    <source>
        <dbReference type="ARBA" id="ARBA00022737"/>
    </source>
</evidence>
<keyword evidence="6 7" id="KW-0012">Acyltransferase</keyword>
<name>A0A5C4LCG3_9HYPH</name>
<dbReference type="Proteomes" id="UP000305267">
    <property type="component" value="Unassembled WGS sequence"/>
</dbReference>
<protein>
    <recommendedName>
        <fullName evidence="7">UDP-3-O-acylglucosamine N-acyltransferase</fullName>
        <ecNumber evidence="7">2.3.1.191</ecNumber>
    </recommendedName>
</protein>
<evidence type="ECO:0000256" key="1">
    <source>
        <dbReference type="ARBA" id="ARBA00022516"/>
    </source>
</evidence>
<dbReference type="GO" id="GO:0016020">
    <property type="term" value="C:membrane"/>
    <property type="evidence" value="ECO:0007669"/>
    <property type="project" value="GOC"/>
</dbReference>
<dbReference type="Pfam" id="PF04613">
    <property type="entry name" value="LpxD"/>
    <property type="match status" value="1"/>
</dbReference>
<keyword evidence="1 7" id="KW-0444">Lipid biosynthesis</keyword>
<evidence type="ECO:0000256" key="2">
    <source>
        <dbReference type="ARBA" id="ARBA00022556"/>
    </source>
</evidence>
<dbReference type="NCBIfam" id="NF002060">
    <property type="entry name" value="PRK00892.1"/>
    <property type="match status" value="1"/>
</dbReference>
<keyword evidence="4 7" id="KW-0677">Repeat</keyword>
<dbReference type="GO" id="GO:0103118">
    <property type="term" value="F:UDP-3-O-[(3R)-3-hydroxyacyl]-glucosamine N-acyltransferase activity"/>
    <property type="evidence" value="ECO:0007669"/>
    <property type="project" value="UniProtKB-EC"/>
</dbReference>
<evidence type="ECO:0000256" key="6">
    <source>
        <dbReference type="ARBA" id="ARBA00023315"/>
    </source>
</evidence>
<dbReference type="EC" id="2.3.1.191" evidence="7"/>
<evidence type="ECO:0000259" key="8">
    <source>
        <dbReference type="Pfam" id="PF04613"/>
    </source>
</evidence>
<dbReference type="PANTHER" id="PTHR43378">
    <property type="entry name" value="UDP-3-O-ACYLGLUCOSAMINE N-ACYLTRANSFERASE"/>
    <property type="match status" value="1"/>
</dbReference>
<dbReference type="HAMAP" id="MF_00523">
    <property type="entry name" value="LpxD"/>
    <property type="match status" value="1"/>
</dbReference>
<keyword evidence="3 7" id="KW-0808">Transferase</keyword>
<keyword evidence="10" id="KW-1185">Reference proteome</keyword>
<evidence type="ECO:0000256" key="5">
    <source>
        <dbReference type="ARBA" id="ARBA00023098"/>
    </source>
</evidence>
<dbReference type="InterPro" id="IPR007691">
    <property type="entry name" value="LpxD"/>
</dbReference>
<organism evidence="9 10">
    <name type="scientific">Methylobacterium terricola</name>
    <dbReference type="NCBI Taxonomy" id="2583531"/>
    <lineage>
        <taxon>Bacteria</taxon>
        <taxon>Pseudomonadati</taxon>
        <taxon>Pseudomonadota</taxon>
        <taxon>Alphaproteobacteria</taxon>
        <taxon>Hyphomicrobiales</taxon>
        <taxon>Methylobacteriaceae</taxon>
        <taxon>Methylobacterium</taxon>
    </lineage>
</organism>
<dbReference type="InterPro" id="IPR018357">
    <property type="entry name" value="Hexapep_transf_CS"/>
</dbReference>
<dbReference type="InterPro" id="IPR011004">
    <property type="entry name" value="Trimer_LpxA-like_sf"/>
</dbReference>
<feature type="domain" description="UDP-3-O-[3-hydroxymyristoyl] glucosamine N-acyltransferase non-repeat region" evidence="8">
    <location>
        <begin position="33"/>
        <end position="101"/>
    </location>
</feature>
<dbReference type="CDD" id="cd03352">
    <property type="entry name" value="LbH_LpxD"/>
    <property type="match status" value="1"/>
</dbReference>
<comment type="function">
    <text evidence="7">Catalyzes the N-acylation of UDP-3-O-acylglucosamine using 3-hydroxyacyl-ACP as the acyl donor. Is involved in the biosynthesis of lipid A, a phosphorylated glycolipid that anchors the lipopolysaccharide to the outer membrane of the cell.</text>
</comment>
<dbReference type="EMBL" id="VDDA01000017">
    <property type="protein sequence ID" value="TNC09420.1"/>
    <property type="molecule type" value="Genomic_DNA"/>
</dbReference>
<dbReference type="Pfam" id="PF00132">
    <property type="entry name" value="Hexapep"/>
    <property type="match status" value="1"/>
</dbReference>
<feature type="active site" description="Proton acceptor" evidence="7">
    <location>
        <position position="257"/>
    </location>
</feature>
<keyword evidence="2 7" id="KW-0441">Lipid A biosynthesis</keyword>
<dbReference type="Gene3D" id="2.160.10.10">
    <property type="entry name" value="Hexapeptide repeat proteins"/>
    <property type="match status" value="1"/>
</dbReference>
<dbReference type="PROSITE" id="PS00101">
    <property type="entry name" value="HEXAPEP_TRANSFERASES"/>
    <property type="match status" value="1"/>
</dbReference>
<dbReference type="AlphaFoldDB" id="A0A5C4LCG3"/>
<comment type="caution">
    <text evidence="9">The sequence shown here is derived from an EMBL/GenBank/DDBJ whole genome shotgun (WGS) entry which is preliminary data.</text>
</comment>
<reference evidence="9 10" key="1">
    <citation type="submission" date="2019-06" db="EMBL/GenBank/DDBJ databases">
        <title>Genome of Methylobacterium sp. 17Sr1-39.</title>
        <authorList>
            <person name="Seo T."/>
        </authorList>
    </citation>
    <scope>NUCLEOTIDE SEQUENCE [LARGE SCALE GENOMIC DNA]</scope>
    <source>
        <strain evidence="9 10">17Sr1-39</strain>
    </source>
</reference>
<dbReference type="InterPro" id="IPR020573">
    <property type="entry name" value="UDP_GlcNAc_AcTrfase_non-rep"/>
</dbReference>
<dbReference type="PANTHER" id="PTHR43378:SF2">
    <property type="entry name" value="UDP-3-O-ACYLGLUCOSAMINE N-ACYLTRANSFERASE 1, MITOCHONDRIAL-RELATED"/>
    <property type="match status" value="1"/>
</dbReference>
<comment type="similarity">
    <text evidence="7">Belongs to the transferase hexapeptide repeat family. LpxD subfamily.</text>
</comment>
<accession>A0A5C4LCG3</accession>
<comment type="catalytic activity">
    <reaction evidence="7">
        <text>a UDP-3-O-[(3R)-3-hydroxyacyl]-alpha-D-glucosamine + a (3R)-hydroxyacyl-[ACP] = a UDP-2-N,3-O-bis[(3R)-3-hydroxyacyl]-alpha-D-glucosamine + holo-[ACP] + H(+)</text>
        <dbReference type="Rhea" id="RHEA:53836"/>
        <dbReference type="Rhea" id="RHEA-COMP:9685"/>
        <dbReference type="Rhea" id="RHEA-COMP:9945"/>
        <dbReference type="ChEBI" id="CHEBI:15378"/>
        <dbReference type="ChEBI" id="CHEBI:64479"/>
        <dbReference type="ChEBI" id="CHEBI:78827"/>
        <dbReference type="ChEBI" id="CHEBI:137740"/>
        <dbReference type="ChEBI" id="CHEBI:137748"/>
        <dbReference type="EC" id="2.3.1.191"/>
    </reaction>
</comment>
<dbReference type="InterPro" id="IPR001451">
    <property type="entry name" value="Hexapep"/>
</dbReference>
<dbReference type="GO" id="GO:0016410">
    <property type="term" value="F:N-acyltransferase activity"/>
    <property type="evidence" value="ECO:0007669"/>
    <property type="project" value="InterPro"/>
</dbReference>
<dbReference type="UniPathway" id="UPA00973"/>
<dbReference type="Gene3D" id="3.40.1390.10">
    <property type="entry name" value="MurE/MurF, N-terminal domain"/>
    <property type="match status" value="1"/>
</dbReference>
<evidence type="ECO:0000313" key="10">
    <source>
        <dbReference type="Proteomes" id="UP000305267"/>
    </source>
</evidence>
<proteinExistence type="inferred from homology"/>
<comment type="pathway">
    <text evidence="7">Bacterial outer membrane biogenesis; LPS lipid A biosynthesis.</text>
</comment>
<evidence type="ECO:0000256" key="3">
    <source>
        <dbReference type="ARBA" id="ARBA00022679"/>
    </source>
</evidence>